<organism evidence="1 2">
    <name type="scientific">Rhizobium leguminosarum</name>
    <dbReference type="NCBI Taxonomy" id="384"/>
    <lineage>
        <taxon>Bacteria</taxon>
        <taxon>Pseudomonadati</taxon>
        <taxon>Pseudomonadota</taxon>
        <taxon>Alphaproteobacteria</taxon>
        <taxon>Hyphomicrobiales</taxon>
        <taxon>Rhizobiaceae</taxon>
        <taxon>Rhizobium/Agrobacterium group</taxon>
        <taxon>Rhizobium</taxon>
    </lineage>
</organism>
<dbReference type="Proteomes" id="UP000076193">
    <property type="component" value="Plasmid unnamed1"/>
</dbReference>
<gene>
    <name evidence="1" type="ORF">A4A59_026315</name>
</gene>
<evidence type="ECO:0000313" key="2">
    <source>
        <dbReference type="Proteomes" id="UP000076193"/>
    </source>
</evidence>
<sequence length="359" mass="37769">MSKYLKPILFAGCAAVVGVFCAAVIMRAYFPSAYIETNDAYVTADYVVVAPRISGVISEVLVDDNTEVKAGQVLARIDDRDQQVALASAQAAVAQATANVANLRAQLDRLPALIEQAKALVKADDASIVFAMADLDRVRNLSRTGSNTIRQLQQGQSTLDNLVATRAGHQAAVQAEEKQVPMMRAEIEGALASQKSAQASAEQAQLNLSYTNITAPENGVVGSRSVRVGVYVGPGTALMAVVPLKKAYIVASYREVELGNVRPGQPVNVHVDSIPGRVFKGVVESLAPATGATFSAIAPENATGNFTKVVQRLPVKIILNTGQPGLDGLRAGMSVITVISTDQRRTATADNIGSGRDNG</sequence>
<proteinExistence type="predicted"/>
<geneLocation type="plasmid" evidence="1 2">
    <name>unnamed1</name>
</geneLocation>
<accession>A0ACD5FDM6</accession>
<keyword evidence="1" id="KW-0614">Plasmid</keyword>
<name>A0ACD5FDM6_RHILE</name>
<evidence type="ECO:0000313" key="1">
    <source>
        <dbReference type="EMBL" id="XKQ43114.1"/>
    </source>
</evidence>
<dbReference type="EMBL" id="CP171845">
    <property type="protein sequence ID" value="XKQ43114.1"/>
    <property type="molecule type" value="Genomic_DNA"/>
</dbReference>
<reference evidence="1" key="1">
    <citation type="submission" date="2024-10" db="EMBL/GenBank/DDBJ databases">
        <title>Strain of Rhizobium-related bacteria isolated fromm roots of Vavilovia formosa.</title>
        <authorList>
            <person name="Kimeklis A."/>
            <person name="Afonin A."/>
        </authorList>
    </citation>
    <scope>NUCLEOTIDE SEQUENCE</scope>
    <source>
        <strain evidence="1">Vaf12</strain>
    </source>
</reference>
<protein>
    <submittedName>
        <fullName evidence="1">HlyD family secretion protein</fullName>
    </submittedName>
</protein>